<evidence type="ECO:0000313" key="2">
    <source>
        <dbReference type="Proteomes" id="UP001232493"/>
    </source>
</evidence>
<evidence type="ECO:0000313" key="1">
    <source>
        <dbReference type="EMBL" id="WGS63898.1"/>
    </source>
</evidence>
<dbReference type="Gene3D" id="3.40.50.11190">
    <property type="match status" value="1"/>
</dbReference>
<dbReference type="Gene3D" id="3.40.50.2000">
    <property type="entry name" value="Glycogen Phosphorylase B"/>
    <property type="match status" value="1"/>
</dbReference>
<name>A0ABY8PMP1_9BACT</name>
<protein>
    <recommendedName>
        <fullName evidence="3">UDP-2,4-diacetamido-2,4, 6-trideoxy-beta-L-altropyranose hydrolase</fullName>
    </recommendedName>
</protein>
<sequence>MKIVFRTNGGKSIGLGHVFRCISLAKAIRVINPNARIVFISNDETKELITKNDFEYVNSENFSDINSIHKENPDLIVFDSYLANNNYLVKLKKISKLAIFDDNNDIYDSSIPDIIINGNIHAFNLKYDENPKKLLGPKYLVMKEEYWNNDSKSSKKCVNNNILITTGGSDPNKLMIKFVEALSDIDINKKIIIGPMYEEKYIEIIKNKINDSFDLIYKPLFLKDYIDNSDIVITSAGSTIYEVLTLKKTPIIYTIAKNQELIAKELEKFGVINFGNYKNIDFEKLGDFINEIASSIKLYSNKIQNLSDLYDGKGALRVAKTILEEFL</sequence>
<dbReference type="RefSeq" id="WP_280997121.1">
    <property type="nucleotide sequence ID" value="NZ_CP069362.1"/>
</dbReference>
<evidence type="ECO:0008006" key="3">
    <source>
        <dbReference type="Google" id="ProtNLM"/>
    </source>
</evidence>
<dbReference type="EMBL" id="CP069362">
    <property type="protein sequence ID" value="WGS63898.1"/>
    <property type="molecule type" value="Genomic_DNA"/>
</dbReference>
<dbReference type="Proteomes" id="UP001232493">
    <property type="component" value="Chromosome"/>
</dbReference>
<reference evidence="1 2" key="1">
    <citation type="submission" date="2021-02" db="EMBL/GenBank/DDBJ databases">
        <title>Characterization of Marinitoga sp. nov. str. BP5-C20A.</title>
        <authorList>
            <person name="Erauso G."/>
            <person name="Postec A."/>
        </authorList>
    </citation>
    <scope>NUCLEOTIDE SEQUENCE [LARGE SCALE GENOMIC DNA]</scope>
    <source>
        <strain evidence="1 2">BP5-C20A</strain>
    </source>
</reference>
<gene>
    <name evidence="1" type="ORF">JRV97_05825</name>
</gene>
<dbReference type="SUPFAM" id="SSF53756">
    <property type="entry name" value="UDP-Glycosyltransferase/glycogen phosphorylase"/>
    <property type="match status" value="1"/>
</dbReference>
<proteinExistence type="predicted"/>
<keyword evidence="2" id="KW-1185">Reference proteome</keyword>
<accession>A0ABY8PMP1</accession>
<organism evidence="1 2">
    <name type="scientific">Marinitoga aeolica</name>
    <dbReference type="NCBI Taxonomy" id="2809031"/>
    <lineage>
        <taxon>Bacteria</taxon>
        <taxon>Thermotogati</taxon>
        <taxon>Thermotogota</taxon>
        <taxon>Thermotogae</taxon>
        <taxon>Petrotogales</taxon>
        <taxon>Petrotogaceae</taxon>
        <taxon>Marinitoga</taxon>
    </lineage>
</organism>